<keyword evidence="1" id="KW-0472">Membrane</keyword>
<dbReference type="RefSeq" id="WP_344809795.1">
    <property type="nucleotide sequence ID" value="NZ_BAABAB010000051.1"/>
</dbReference>
<feature type="transmembrane region" description="Helical" evidence="1">
    <location>
        <begin position="33"/>
        <end position="53"/>
    </location>
</feature>
<evidence type="ECO:0000313" key="2">
    <source>
        <dbReference type="EMBL" id="GAA3641285.1"/>
    </source>
</evidence>
<dbReference type="Pfam" id="PF10745">
    <property type="entry name" value="DUF2530"/>
    <property type="match status" value="1"/>
</dbReference>
<dbReference type="Proteomes" id="UP001501490">
    <property type="component" value="Unassembled WGS sequence"/>
</dbReference>
<evidence type="ECO:0000256" key="1">
    <source>
        <dbReference type="SAM" id="Phobius"/>
    </source>
</evidence>
<organism evidence="2 3">
    <name type="scientific">Microlunatus ginsengisoli</name>
    <dbReference type="NCBI Taxonomy" id="363863"/>
    <lineage>
        <taxon>Bacteria</taxon>
        <taxon>Bacillati</taxon>
        <taxon>Actinomycetota</taxon>
        <taxon>Actinomycetes</taxon>
        <taxon>Propionibacteriales</taxon>
        <taxon>Propionibacteriaceae</taxon>
        <taxon>Microlunatus</taxon>
    </lineage>
</organism>
<reference evidence="3" key="1">
    <citation type="journal article" date="2019" name="Int. J. Syst. Evol. Microbiol.">
        <title>The Global Catalogue of Microorganisms (GCM) 10K type strain sequencing project: providing services to taxonomists for standard genome sequencing and annotation.</title>
        <authorList>
            <consortium name="The Broad Institute Genomics Platform"/>
            <consortium name="The Broad Institute Genome Sequencing Center for Infectious Disease"/>
            <person name="Wu L."/>
            <person name="Ma J."/>
        </authorList>
    </citation>
    <scope>NUCLEOTIDE SEQUENCE [LARGE SCALE GENOMIC DNA]</scope>
    <source>
        <strain evidence="3">JCM 16929</strain>
    </source>
</reference>
<name>A0ABP7AUY7_9ACTN</name>
<evidence type="ECO:0000313" key="3">
    <source>
        <dbReference type="Proteomes" id="UP001501490"/>
    </source>
</evidence>
<dbReference type="EMBL" id="BAABAB010000051">
    <property type="protein sequence ID" value="GAA3641285.1"/>
    <property type="molecule type" value="Genomic_DNA"/>
</dbReference>
<keyword evidence="1" id="KW-0812">Transmembrane</keyword>
<feature type="transmembrane region" description="Helical" evidence="1">
    <location>
        <begin position="65"/>
        <end position="85"/>
    </location>
</feature>
<keyword evidence="3" id="KW-1185">Reference proteome</keyword>
<accession>A0ABP7AUY7</accession>
<keyword evidence="1" id="KW-1133">Transmembrane helix</keyword>
<gene>
    <name evidence="2" type="ORF">GCM10022236_49960</name>
</gene>
<evidence type="ECO:0008006" key="4">
    <source>
        <dbReference type="Google" id="ProtNLM"/>
    </source>
</evidence>
<protein>
    <recommendedName>
        <fullName evidence="4">DUF2530 domain-containing protein</fullName>
    </recommendedName>
</protein>
<sequence>MTDPGEVAGEQPADPVAHGLLVQAPIAPLDEDGIVVTTVGTIAFAVAAVVLVLLYGRLAAAGDEWWLAVAFAGVVLGLIGLVYCWRRRRAR</sequence>
<dbReference type="InterPro" id="IPR019681">
    <property type="entry name" value="DUF2530"/>
</dbReference>
<comment type="caution">
    <text evidence="2">The sequence shown here is derived from an EMBL/GenBank/DDBJ whole genome shotgun (WGS) entry which is preliminary data.</text>
</comment>
<proteinExistence type="predicted"/>